<dbReference type="Pfam" id="PF13751">
    <property type="entry name" value="DDE_Tnp_1_6"/>
    <property type="match status" value="1"/>
</dbReference>
<evidence type="ECO:0000313" key="5">
    <source>
        <dbReference type="Proteomes" id="UP000280346"/>
    </source>
</evidence>
<keyword evidence="5" id="KW-1185">Reference proteome</keyword>
<proteinExistence type="predicted"/>
<evidence type="ECO:0000256" key="1">
    <source>
        <dbReference type="SAM" id="MobiDB-lite"/>
    </source>
</evidence>
<gene>
    <name evidence="4" type="ORF">EJ913_16965</name>
</gene>
<feature type="domain" description="Transposase DDE" evidence="3">
    <location>
        <begin position="315"/>
        <end position="436"/>
    </location>
</feature>
<comment type="caution">
    <text evidence="4">The sequence shown here is derived from an EMBL/GenBank/DDBJ whole genome shotgun (WGS) entry which is preliminary data.</text>
</comment>
<protein>
    <submittedName>
        <fullName evidence="4">IS5/IS1182 family transposase</fullName>
    </submittedName>
</protein>
<name>A0A433J6T7_9PROT</name>
<dbReference type="InterPro" id="IPR008490">
    <property type="entry name" value="Transposase_InsH_N"/>
</dbReference>
<feature type="domain" description="Transposase InsH N-terminal" evidence="2">
    <location>
        <begin position="17"/>
        <end position="114"/>
    </location>
</feature>
<feature type="region of interest" description="Disordered" evidence="1">
    <location>
        <begin position="167"/>
        <end position="216"/>
    </location>
</feature>
<dbReference type="AlphaFoldDB" id="A0A433J6T7"/>
<evidence type="ECO:0000259" key="3">
    <source>
        <dbReference type="Pfam" id="PF13751"/>
    </source>
</evidence>
<evidence type="ECO:0000259" key="2">
    <source>
        <dbReference type="Pfam" id="PF05598"/>
    </source>
</evidence>
<reference evidence="4 5" key="1">
    <citation type="submission" date="2018-12" db="EMBL/GenBank/DDBJ databases">
        <authorList>
            <person name="Yang Y."/>
        </authorList>
    </citation>
    <scope>NUCLEOTIDE SEQUENCE [LARGE SCALE GENOMIC DNA]</scope>
    <source>
        <strain evidence="4 5">GSF71</strain>
    </source>
</reference>
<dbReference type="Proteomes" id="UP000280346">
    <property type="component" value="Unassembled WGS sequence"/>
</dbReference>
<dbReference type="PANTHER" id="PTHR33408">
    <property type="entry name" value="TRANSPOSASE"/>
    <property type="match status" value="1"/>
</dbReference>
<accession>A0A433J6T7</accession>
<sequence length="458" mass="50856">MLGQRDRRQPELFVAGSLRDLVPEDHVLVRVDKVLDLSWLEAEVAGLYHAGIGRPGIAPEVAVRLMLAGMLLGIVHDRRLMREAQVNLAIRWFIGYGLHEPLPDHSSLTRIRQRWGAERFERIFRRTVQACVAARIATGEVVHLDSSLIRANVSWDAIARRHVAAVESANTEDGESGAPDGGTSRRRVALPSACTTDPDASLATNRKGRRSEPSYKHHTAVDAGCGVVLDVAVTTGAVHDTQTVGAQLDAISATTGAAIRTASMDASYAITRVFAELEARRIEAIIPTKAEHPPKRGVIPVRRFKLDAKNRVVRCPAKRLLRLHGKPDSDGFQAYRARVPVCQACRLRPKCFGATMKRRAILLHQDHPALLRARRKYARWQERERGVYRSHRIRVEGYHGEAKTWHGLGRAVRRGLDNMRIQAYLAAAAVNLKRLAAVLRLILACARQRSTGFQQKAA</sequence>
<dbReference type="EMBL" id="RZIJ01000013">
    <property type="protein sequence ID" value="RUQ68866.1"/>
    <property type="molecule type" value="Genomic_DNA"/>
</dbReference>
<organism evidence="4 5">
    <name type="scientific">Azospirillum doebereinerae</name>
    <dbReference type="NCBI Taxonomy" id="92933"/>
    <lineage>
        <taxon>Bacteria</taxon>
        <taxon>Pseudomonadati</taxon>
        <taxon>Pseudomonadota</taxon>
        <taxon>Alphaproteobacteria</taxon>
        <taxon>Rhodospirillales</taxon>
        <taxon>Azospirillaceae</taxon>
        <taxon>Azospirillum</taxon>
    </lineage>
</organism>
<dbReference type="OrthoDB" id="9774608at2"/>
<dbReference type="Pfam" id="PF05598">
    <property type="entry name" value="DUF772"/>
    <property type="match status" value="1"/>
</dbReference>
<dbReference type="RefSeq" id="WP_126999970.1">
    <property type="nucleotide sequence ID" value="NZ_CP173195.1"/>
</dbReference>
<dbReference type="InterPro" id="IPR025668">
    <property type="entry name" value="Tnp_DDE_dom"/>
</dbReference>
<evidence type="ECO:0000313" key="4">
    <source>
        <dbReference type="EMBL" id="RUQ68866.1"/>
    </source>
</evidence>
<dbReference type="PANTHER" id="PTHR33408:SF2">
    <property type="entry name" value="TRANSPOSASE DDE DOMAIN-CONTAINING PROTEIN"/>
    <property type="match status" value="1"/>
</dbReference>